<dbReference type="GO" id="GO:0009897">
    <property type="term" value="C:external side of plasma membrane"/>
    <property type="evidence" value="ECO:0007669"/>
    <property type="project" value="TreeGrafter"/>
</dbReference>
<dbReference type="OrthoDB" id="8396829at2759"/>
<proteinExistence type="predicted"/>
<dbReference type="InterPro" id="IPR033292">
    <property type="entry name" value="THY1"/>
</dbReference>
<evidence type="ECO:0000256" key="13">
    <source>
        <dbReference type="ARBA" id="ARBA00032696"/>
    </source>
</evidence>
<keyword evidence="6" id="KW-0732">Signal</keyword>
<dbReference type="Gene3D" id="2.60.40.10">
    <property type="entry name" value="Immunoglobulins"/>
    <property type="match status" value="1"/>
</dbReference>
<dbReference type="InterPro" id="IPR036179">
    <property type="entry name" value="Ig-like_dom_sf"/>
</dbReference>
<evidence type="ECO:0000256" key="8">
    <source>
        <dbReference type="ARBA" id="ARBA00023157"/>
    </source>
</evidence>
<keyword evidence="5" id="KW-0336">GPI-anchor</keyword>
<dbReference type="GO" id="GO:0007155">
    <property type="term" value="P:cell adhesion"/>
    <property type="evidence" value="ECO:0007669"/>
    <property type="project" value="InterPro"/>
</dbReference>
<dbReference type="GO" id="GO:0051894">
    <property type="term" value="P:positive regulation of focal adhesion assembly"/>
    <property type="evidence" value="ECO:0007669"/>
    <property type="project" value="TreeGrafter"/>
</dbReference>
<keyword evidence="7" id="KW-0472">Membrane</keyword>
<dbReference type="GO" id="GO:0030425">
    <property type="term" value="C:dendrite"/>
    <property type="evidence" value="ECO:0007669"/>
    <property type="project" value="TreeGrafter"/>
</dbReference>
<dbReference type="OMA" id="TDANPIC"/>
<keyword evidence="4" id="KW-1003">Cell membrane</keyword>
<sequence>MCPDGGGTAASGRGKGKRLWAGGAGLAGSADVCLPQCVHTLSLLQLQGKAAIHWAQLTEARFWDWLVDWPLLKMKQLLIVSVLAVLSMTEGLEITNMYACINKTNDLRIDCTYKTTVTGTIKYEWNLNNGKDTRVVASTIHSNQIDASFKKRAQTNFVDSSLRLTLTGFSNADDGAYTCHLHPETGTVKYINKTITVKHGNLPTCGAPGLMQDSPQVLILILSLGALHILGALSYGSQN</sequence>
<evidence type="ECO:0000256" key="2">
    <source>
        <dbReference type="ARBA" id="ARBA00004609"/>
    </source>
</evidence>
<name>A0A401SW39_CHIPU</name>
<evidence type="ECO:0000256" key="3">
    <source>
        <dbReference type="ARBA" id="ARBA00019731"/>
    </source>
</evidence>
<evidence type="ECO:0000256" key="6">
    <source>
        <dbReference type="ARBA" id="ARBA00022729"/>
    </source>
</evidence>
<evidence type="ECO:0000313" key="16">
    <source>
        <dbReference type="Proteomes" id="UP000287033"/>
    </source>
</evidence>
<dbReference type="PROSITE" id="PS50835">
    <property type="entry name" value="IG_LIKE"/>
    <property type="match status" value="1"/>
</dbReference>
<dbReference type="STRING" id="137246.A0A401SW39"/>
<comment type="subcellular location">
    <subcellularLocation>
        <location evidence="2">Cell membrane</location>
        <topology evidence="2">Lipid-anchor</topology>
        <topology evidence="2">GPI-anchor</topology>
    </subcellularLocation>
</comment>
<dbReference type="AlphaFoldDB" id="A0A401SW39"/>
<comment type="function">
    <text evidence="1">May play a role in cell-cell or cell-ligand interactions during synaptogenesis and other events in the brain.</text>
</comment>
<reference evidence="15 16" key="1">
    <citation type="journal article" date="2018" name="Nat. Ecol. Evol.">
        <title>Shark genomes provide insights into elasmobranch evolution and the origin of vertebrates.</title>
        <authorList>
            <person name="Hara Y"/>
            <person name="Yamaguchi K"/>
            <person name="Onimaru K"/>
            <person name="Kadota M"/>
            <person name="Koyanagi M"/>
            <person name="Keeley SD"/>
            <person name="Tatsumi K"/>
            <person name="Tanaka K"/>
            <person name="Motone F"/>
            <person name="Kageyama Y"/>
            <person name="Nozu R"/>
            <person name="Adachi N"/>
            <person name="Nishimura O"/>
            <person name="Nakagawa R"/>
            <person name="Tanegashima C"/>
            <person name="Kiyatake I"/>
            <person name="Matsumoto R"/>
            <person name="Murakumo K"/>
            <person name="Nishida K"/>
            <person name="Terakita A"/>
            <person name="Kuratani S"/>
            <person name="Sato K"/>
            <person name="Hyodo S Kuraku.S."/>
        </authorList>
    </citation>
    <scope>NUCLEOTIDE SEQUENCE [LARGE SCALE GENOMIC DNA]</scope>
</reference>
<dbReference type="GO" id="GO:0005096">
    <property type="term" value="F:GTPase activator activity"/>
    <property type="evidence" value="ECO:0007669"/>
    <property type="project" value="TreeGrafter"/>
</dbReference>
<dbReference type="InterPro" id="IPR013783">
    <property type="entry name" value="Ig-like_fold"/>
</dbReference>
<keyword evidence="10" id="KW-0873">Pyrrolidone carboxylic acid</keyword>
<dbReference type="PANTHER" id="PTHR19226">
    <property type="entry name" value="THY-1 MEMBRANE GLYCOPROTEIN"/>
    <property type="match status" value="1"/>
</dbReference>
<dbReference type="GO" id="GO:0045121">
    <property type="term" value="C:membrane raft"/>
    <property type="evidence" value="ECO:0007669"/>
    <property type="project" value="TreeGrafter"/>
</dbReference>
<evidence type="ECO:0000256" key="9">
    <source>
        <dbReference type="ARBA" id="ARBA00023180"/>
    </source>
</evidence>
<evidence type="ECO:0000259" key="14">
    <source>
        <dbReference type="PROSITE" id="PS50835"/>
    </source>
</evidence>
<keyword evidence="8" id="KW-1015">Disulfide bond</keyword>
<evidence type="ECO:0000256" key="12">
    <source>
        <dbReference type="ARBA" id="ARBA00023319"/>
    </source>
</evidence>
<dbReference type="Pfam" id="PF07686">
    <property type="entry name" value="V-set"/>
    <property type="match status" value="1"/>
</dbReference>
<dbReference type="EMBL" id="BEZZ01000616">
    <property type="protein sequence ID" value="GCC34615.1"/>
    <property type="molecule type" value="Genomic_DNA"/>
</dbReference>
<comment type="caution">
    <text evidence="15">The sequence shown here is derived from an EMBL/GenBank/DDBJ whole genome shotgun (WGS) entry which is preliminary data.</text>
</comment>
<accession>A0A401SW39</accession>
<dbReference type="InterPro" id="IPR013106">
    <property type="entry name" value="Ig_V-set"/>
</dbReference>
<dbReference type="PANTHER" id="PTHR19226:SF2">
    <property type="entry name" value="THY-1 MEMBRANE GLYCOPROTEIN"/>
    <property type="match status" value="1"/>
</dbReference>
<evidence type="ECO:0000313" key="15">
    <source>
        <dbReference type="EMBL" id="GCC34615.1"/>
    </source>
</evidence>
<dbReference type="GO" id="GO:0005178">
    <property type="term" value="F:integrin binding"/>
    <property type="evidence" value="ECO:0007669"/>
    <property type="project" value="InterPro"/>
</dbReference>
<evidence type="ECO:0000256" key="1">
    <source>
        <dbReference type="ARBA" id="ARBA00003467"/>
    </source>
</evidence>
<keyword evidence="16" id="KW-1185">Reference proteome</keyword>
<dbReference type="GO" id="GO:0030334">
    <property type="term" value="P:regulation of cell migration"/>
    <property type="evidence" value="ECO:0007669"/>
    <property type="project" value="InterPro"/>
</dbReference>
<keyword evidence="9" id="KW-0325">Glycoprotein</keyword>
<gene>
    <name evidence="15" type="ORF">chiPu_0013090</name>
</gene>
<dbReference type="SUPFAM" id="SSF48726">
    <property type="entry name" value="Immunoglobulin"/>
    <property type="match status" value="1"/>
</dbReference>
<protein>
    <recommendedName>
        <fullName evidence="3">Thy-1 membrane glycoprotein</fullName>
    </recommendedName>
    <alternativeName>
        <fullName evidence="13">Thy-1 antigen</fullName>
    </alternativeName>
</protein>
<evidence type="ECO:0000256" key="10">
    <source>
        <dbReference type="ARBA" id="ARBA00023283"/>
    </source>
</evidence>
<feature type="domain" description="Ig-like" evidence="14">
    <location>
        <begin position="70"/>
        <end position="196"/>
    </location>
</feature>
<organism evidence="15 16">
    <name type="scientific">Chiloscyllium punctatum</name>
    <name type="common">Brownbanded bambooshark</name>
    <name type="synonym">Hemiscyllium punctatum</name>
    <dbReference type="NCBI Taxonomy" id="137246"/>
    <lineage>
        <taxon>Eukaryota</taxon>
        <taxon>Metazoa</taxon>
        <taxon>Chordata</taxon>
        <taxon>Craniata</taxon>
        <taxon>Vertebrata</taxon>
        <taxon>Chondrichthyes</taxon>
        <taxon>Elasmobranchii</taxon>
        <taxon>Galeomorphii</taxon>
        <taxon>Galeoidea</taxon>
        <taxon>Orectolobiformes</taxon>
        <taxon>Hemiscylliidae</taxon>
        <taxon>Chiloscyllium</taxon>
    </lineage>
</organism>
<dbReference type="InterPro" id="IPR007110">
    <property type="entry name" value="Ig-like_dom"/>
</dbReference>
<evidence type="ECO:0000256" key="5">
    <source>
        <dbReference type="ARBA" id="ARBA00022622"/>
    </source>
</evidence>
<keyword evidence="11" id="KW-0449">Lipoprotein</keyword>
<keyword evidence="12" id="KW-0393">Immunoglobulin domain</keyword>
<evidence type="ECO:0000256" key="4">
    <source>
        <dbReference type="ARBA" id="ARBA00022475"/>
    </source>
</evidence>
<dbReference type="Proteomes" id="UP000287033">
    <property type="component" value="Unassembled WGS sequence"/>
</dbReference>
<dbReference type="GO" id="GO:0007229">
    <property type="term" value="P:integrin-mediated signaling pathway"/>
    <property type="evidence" value="ECO:0007669"/>
    <property type="project" value="TreeGrafter"/>
</dbReference>
<evidence type="ECO:0000256" key="7">
    <source>
        <dbReference type="ARBA" id="ARBA00023136"/>
    </source>
</evidence>
<evidence type="ECO:0000256" key="11">
    <source>
        <dbReference type="ARBA" id="ARBA00023288"/>
    </source>
</evidence>
<dbReference type="GO" id="GO:0005925">
    <property type="term" value="C:focal adhesion"/>
    <property type="evidence" value="ECO:0007669"/>
    <property type="project" value="TreeGrafter"/>
</dbReference>
<dbReference type="GO" id="GO:0043209">
    <property type="term" value="C:myelin sheath"/>
    <property type="evidence" value="ECO:0007669"/>
    <property type="project" value="TreeGrafter"/>
</dbReference>